<dbReference type="EMBL" id="CAWUPB010001158">
    <property type="protein sequence ID" value="CAK7339758.1"/>
    <property type="molecule type" value="Genomic_DNA"/>
</dbReference>
<dbReference type="GO" id="GO:0035529">
    <property type="term" value="F:NADH pyrophosphatase activity"/>
    <property type="evidence" value="ECO:0007669"/>
    <property type="project" value="TreeGrafter"/>
</dbReference>
<gene>
    <name evidence="1" type="ORF">DCAF_LOCUS14834</name>
</gene>
<dbReference type="InterPro" id="IPR003293">
    <property type="entry name" value="Nudix_hydrolase6-like"/>
</dbReference>
<proteinExistence type="predicted"/>
<reference evidence="1 2" key="1">
    <citation type="submission" date="2024-01" db="EMBL/GenBank/DDBJ databases">
        <authorList>
            <person name="Waweru B."/>
        </authorList>
    </citation>
    <scope>NUCLEOTIDE SEQUENCE [LARGE SCALE GENOMIC DNA]</scope>
</reference>
<keyword evidence="2" id="KW-1185">Reference proteome</keyword>
<dbReference type="GO" id="GO:0051287">
    <property type="term" value="F:NAD binding"/>
    <property type="evidence" value="ECO:0007669"/>
    <property type="project" value="TreeGrafter"/>
</dbReference>
<protein>
    <submittedName>
        <fullName evidence="1">Uncharacterized protein</fullName>
    </submittedName>
</protein>
<comment type="caution">
    <text evidence="1">The sequence shown here is derived from an EMBL/GenBank/DDBJ whole genome shotgun (WGS) entry which is preliminary data.</text>
</comment>
<sequence>MLVYWIPETPDTLPANASHTVGIGAFVMNDNRKPFSCGQPLVGGGGGGERGGGLPVLIFDLSGICELSGQILLEKSIHIGTVKSPTR</sequence>
<evidence type="ECO:0000313" key="2">
    <source>
        <dbReference type="Proteomes" id="UP001314170"/>
    </source>
</evidence>
<dbReference type="GO" id="GO:0047631">
    <property type="term" value="F:ADP-ribose diphosphatase activity"/>
    <property type="evidence" value="ECO:0007669"/>
    <property type="project" value="TreeGrafter"/>
</dbReference>
<dbReference type="Proteomes" id="UP001314170">
    <property type="component" value="Unassembled WGS sequence"/>
</dbReference>
<dbReference type="PANTHER" id="PTHR13994:SF26">
    <property type="entry name" value="NUDIX HYDROLASE 5-RELATED"/>
    <property type="match status" value="1"/>
</dbReference>
<dbReference type="AlphaFoldDB" id="A0AAV1RVU8"/>
<dbReference type="PANTHER" id="PTHR13994">
    <property type="entry name" value="NUDIX HYDROLASE RELATED"/>
    <property type="match status" value="1"/>
</dbReference>
<organism evidence="1 2">
    <name type="scientific">Dovyalis caffra</name>
    <dbReference type="NCBI Taxonomy" id="77055"/>
    <lineage>
        <taxon>Eukaryota</taxon>
        <taxon>Viridiplantae</taxon>
        <taxon>Streptophyta</taxon>
        <taxon>Embryophyta</taxon>
        <taxon>Tracheophyta</taxon>
        <taxon>Spermatophyta</taxon>
        <taxon>Magnoliopsida</taxon>
        <taxon>eudicotyledons</taxon>
        <taxon>Gunneridae</taxon>
        <taxon>Pentapetalae</taxon>
        <taxon>rosids</taxon>
        <taxon>fabids</taxon>
        <taxon>Malpighiales</taxon>
        <taxon>Salicaceae</taxon>
        <taxon>Flacourtieae</taxon>
        <taxon>Dovyalis</taxon>
    </lineage>
</organism>
<accession>A0AAV1RVU8</accession>
<evidence type="ECO:0000313" key="1">
    <source>
        <dbReference type="EMBL" id="CAK7339758.1"/>
    </source>
</evidence>
<name>A0AAV1RVU8_9ROSI</name>